<feature type="compositionally biased region" description="Polar residues" evidence="1">
    <location>
        <begin position="1"/>
        <end position="10"/>
    </location>
</feature>
<name>A0A0F9ZLY7_TRIHA</name>
<organism evidence="2 3">
    <name type="scientific">Trichoderma harzianum</name>
    <name type="common">Hypocrea lixii</name>
    <dbReference type="NCBI Taxonomy" id="5544"/>
    <lineage>
        <taxon>Eukaryota</taxon>
        <taxon>Fungi</taxon>
        <taxon>Dikarya</taxon>
        <taxon>Ascomycota</taxon>
        <taxon>Pezizomycotina</taxon>
        <taxon>Sordariomycetes</taxon>
        <taxon>Hypocreomycetidae</taxon>
        <taxon>Hypocreales</taxon>
        <taxon>Hypocreaceae</taxon>
        <taxon>Trichoderma</taxon>
    </lineage>
</organism>
<sequence>MASNNVFAQQDSRDSSETPSFGQGERPPFHRPPAQRQSEGSSFGVASTVNTPKQTNIWAPLDNFKASFSNQLGHRLVQLLEDGTLRLGSESVMWIDENGLPARMGLHYHGLEELERTSPHIFAGENAETTAFDNGIHTERILWRQPASEKDHSPEGESMTSSLFNLVLMEMKSMPRITHLVWKRLRQEFEISATLGRPVSERIAASRVQEAINHERTDFRSLELFRNGFTSSESLMKIHLSIPHCSMLKLAGVDPTNPDRDAALEILDDELGSSVYDVMRLAKLLQLRKVPSSWLPRGAEKLAKVVNALRAGEMGPLMRDHLETRGYSVHTDLEPPLSRGRKRRLDSE</sequence>
<evidence type="ECO:0000313" key="3">
    <source>
        <dbReference type="Proteomes" id="UP000034112"/>
    </source>
</evidence>
<feature type="region of interest" description="Disordered" evidence="1">
    <location>
        <begin position="328"/>
        <end position="348"/>
    </location>
</feature>
<feature type="region of interest" description="Disordered" evidence="1">
    <location>
        <begin position="1"/>
        <end position="48"/>
    </location>
</feature>
<comment type="caution">
    <text evidence="2">The sequence shown here is derived from an EMBL/GenBank/DDBJ whole genome shotgun (WGS) entry which is preliminary data.</text>
</comment>
<feature type="compositionally biased region" description="Polar residues" evidence="1">
    <location>
        <begin position="35"/>
        <end position="48"/>
    </location>
</feature>
<proteinExistence type="predicted"/>
<evidence type="ECO:0000256" key="1">
    <source>
        <dbReference type="SAM" id="MobiDB-lite"/>
    </source>
</evidence>
<feature type="compositionally biased region" description="Basic residues" evidence="1">
    <location>
        <begin position="339"/>
        <end position="348"/>
    </location>
</feature>
<accession>A0A0F9ZLY7</accession>
<protein>
    <submittedName>
        <fullName evidence="2">Uncharacterized protein</fullName>
    </submittedName>
</protein>
<dbReference type="Proteomes" id="UP000034112">
    <property type="component" value="Unassembled WGS sequence"/>
</dbReference>
<dbReference type="OrthoDB" id="4893134at2759"/>
<dbReference type="AlphaFoldDB" id="A0A0F9ZLY7"/>
<evidence type="ECO:0000313" key="2">
    <source>
        <dbReference type="EMBL" id="KKP01257.1"/>
    </source>
</evidence>
<reference evidence="3" key="1">
    <citation type="journal article" date="2015" name="Genome Announc.">
        <title>Draft whole-genome sequence of the biocontrol agent Trichoderma harzianum T6776.</title>
        <authorList>
            <person name="Baroncelli R."/>
            <person name="Piaggeschi G."/>
            <person name="Fiorini L."/>
            <person name="Bertolini E."/>
            <person name="Zapparata A."/>
            <person name="Pe M.E."/>
            <person name="Sarrocco S."/>
            <person name="Vannacci G."/>
        </authorList>
    </citation>
    <scope>NUCLEOTIDE SEQUENCE [LARGE SCALE GENOMIC DNA]</scope>
    <source>
        <strain evidence="3">T6776</strain>
    </source>
</reference>
<gene>
    <name evidence="2" type="ORF">THAR02_06654</name>
</gene>
<dbReference type="OMA" id="AINHERT"/>
<dbReference type="EMBL" id="JOKZ01000205">
    <property type="protein sequence ID" value="KKP01257.1"/>
    <property type="molecule type" value="Genomic_DNA"/>
</dbReference>